<evidence type="ECO:0000313" key="14">
    <source>
        <dbReference type="Proteomes" id="UP000027148"/>
    </source>
</evidence>
<evidence type="ECO:0000256" key="8">
    <source>
        <dbReference type="ARBA" id="ARBA00022884"/>
    </source>
</evidence>
<feature type="binding site" evidence="11">
    <location>
        <position position="669"/>
    </location>
    <ligand>
        <name>Zn(2+)</name>
        <dbReference type="ChEBI" id="CHEBI:29105"/>
    </ligand>
</feature>
<dbReference type="InterPro" id="IPR018163">
    <property type="entry name" value="Thr/Ala-tRNA-synth_IIc_edit"/>
</dbReference>
<dbReference type="InterPro" id="IPR009000">
    <property type="entry name" value="Transl_B-barrel_sf"/>
</dbReference>
<dbReference type="FunFam" id="3.30.980.10:FF:000004">
    <property type="entry name" value="Alanine--tRNA ligase, cytoplasmic"/>
    <property type="match status" value="1"/>
</dbReference>
<comment type="function">
    <text evidence="11">Catalyzes the attachment of alanine to tRNA(Ala) in a two-step reaction: alanine is first activated by ATP to form Ala-AMP and then transferred to the acceptor end of tRNA(Ala). Also edits incorrectly charged Ser-tRNA(Ala) and Gly-tRNA(Ala) via its editing domain.</text>
</comment>
<organism evidence="13 14">
    <name type="scientific">Candidatus Walczuchella monophlebidarum</name>
    <dbReference type="NCBI Taxonomy" id="1415657"/>
    <lineage>
        <taxon>Bacteria</taxon>
        <taxon>Pseudomonadati</taxon>
        <taxon>Bacteroidota</taxon>
        <taxon>Flavobacteriia</taxon>
        <taxon>Flavobacteriales</taxon>
        <taxon>Candidatus Walczuchella</taxon>
    </lineage>
</organism>
<dbReference type="InterPro" id="IPR045864">
    <property type="entry name" value="aa-tRNA-synth_II/BPL/LPL"/>
</dbReference>
<dbReference type="SUPFAM" id="SSF55186">
    <property type="entry name" value="ThrRS/AlaRS common domain"/>
    <property type="match status" value="1"/>
</dbReference>
<dbReference type="OrthoDB" id="9803884at2"/>
<reference evidence="13 14" key="1">
    <citation type="journal article" date="2014" name="Genome Biol. Evol.">
        <title>Genome sequence of "Candidatus Walczuchella monophlebidarum" the flavobacterial endosymbiont of Llaveia axin axin (Hemiptera: Coccoidea: Monophlebidae).</title>
        <authorList>
            <person name="Rosas-Perez T."/>
            <person name="Rosenblueth M."/>
            <person name="Rincon-Rosales R."/>
            <person name="Mora J."/>
            <person name="Martinez-Romero E."/>
        </authorList>
    </citation>
    <scope>NUCLEOTIDE SEQUENCE [LARGE SCALE GENOMIC DNA]</scope>
    <source>
        <strain evidence="13">FNIIJ</strain>
    </source>
</reference>
<gene>
    <name evidence="11 13" type="primary">alaS</name>
    <name evidence="13" type="ORF">FNIIJ_225</name>
</gene>
<keyword evidence="9 11" id="KW-0648">Protein biosynthesis</keyword>
<proteinExistence type="inferred from homology"/>
<keyword evidence="7 11" id="KW-0067">ATP-binding</keyword>
<feature type="binding site" evidence="11">
    <location>
        <position position="571"/>
    </location>
    <ligand>
        <name>Zn(2+)</name>
        <dbReference type="ChEBI" id="CHEBI:29105"/>
    </ligand>
</feature>
<dbReference type="CDD" id="cd00673">
    <property type="entry name" value="AlaRS_core"/>
    <property type="match status" value="1"/>
</dbReference>
<dbReference type="SMART" id="SM00863">
    <property type="entry name" value="tRNA_SAD"/>
    <property type="match status" value="1"/>
</dbReference>
<evidence type="ECO:0000256" key="7">
    <source>
        <dbReference type="ARBA" id="ARBA00022840"/>
    </source>
</evidence>
<dbReference type="RefSeq" id="WP_038436222.1">
    <property type="nucleotide sequence ID" value="NZ_CP006873.1"/>
</dbReference>
<keyword evidence="3 11" id="KW-0436">Ligase</keyword>
<dbReference type="Pfam" id="PF07973">
    <property type="entry name" value="tRNA_SAD"/>
    <property type="match status" value="1"/>
</dbReference>
<dbReference type="Gene3D" id="3.10.310.40">
    <property type="match status" value="1"/>
</dbReference>
<dbReference type="PANTHER" id="PTHR11777">
    <property type="entry name" value="ALANYL-TRNA SYNTHETASE"/>
    <property type="match status" value="1"/>
</dbReference>
<keyword evidence="10 11" id="KW-0030">Aminoacyl-tRNA synthetase</keyword>
<dbReference type="FunFam" id="3.10.310.40:FF:000001">
    <property type="entry name" value="Alanine--tRNA ligase"/>
    <property type="match status" value="1"/>
</dbReference>
<dbReference type="InterPro" id="IPR018164">
    <property type="entry name" value="Ala-tRNA-synth_IIc_N"/>
</dbReference>
<keyword evidence="11" id="KW-0963">Cytoplasm</keyword>
<accession>A0A068DP11</accession>
<dbReference type="KEGG" id="elv:FNIIJ_225"/>
<keyword evidence="6 11" id="KW-0862">Zinc</keyword>
<feature type="binding site" evidence="11">
    <location>
        <position position="567"/>
    </location>
    <ligand>
        <name>Zn(2+)</name>
        <dbReference type="ChEBI" id="CHEBI:29105"/>
    </ligand>
</feature>
<evidence type="ECO:0000313" key="13">
    <source>
        <dbReference type="EMBL" id="AID37490.1"/>
    </source>
</evidence>
<name>A0A068DP11_9FLAO</name>
<keyword evidence="5 11" id="KW-0547">Nucleotide-binding</keyword>
<comment type="similarity">
    <text evidence="1 11">Belongs to the class-II aminoacyl-tRNA synthetase family.</text>
</comment>
<sequence length="875" mass="101460">MFTSRKIRQSFLNFFQKKNHKIFPSSPIVIKNDPSLMFTNAGMNPFKDYFLSQRIPHYSRIANTQKCLRVVGKHNDLEDVGHDTHHHTMFEMLGNWSFGDYYKKETIEWSWELLTEVYKIPSENLYVTIFSGDDKNDISPDEESRFLWSRFIDKNRIISFGKIENFWEMGSIGPCGPCSEIHIDLRSSKEKKSVSGKDLVNKNHPDVIELWNLVFIEFLRKSDGSLEKLENRHIDTGLGIERLCRVLQNKSSNFDTDLFRSLIKKIESVSNVNYGKNSQIDIAIRVIVDHIRAISFAIADGQNPSNIGPGYVIRRLLRRSISYGYQFLHQNQAFLYKLVKVLVQEMGDIFPELVRQQKWIEEQVQAEESTFFNTITHGINRMGNLIEETKQKRQNQISGDKIFELYDTYGLPIYISRLFAADNLLKIDEIGFKKEMSLQKERARKYGNIQHDDWTILNSSFVEEENKFIGHEILYAHVYIQQYRRVQTIKGPYYQIVLNKTPFLPEEGGQVGDSGYLENEFDTIRIINTYKENGLFLHTIEKLPDNIQKPFKASVDKNRRKKIEKNHSATHLLHYALKKVLGYHVSQKGSYVGPDRLRFDFSHTKKIRIEQLQSIEMLVQDIIFKDYPLRERRNIPFETAISEGSVAIFGEKYGNKVRSIGFGPSLELCFGTHVKKTGEIGLFKIVSESSVGSGIRRIEAITEKTAIGYQNKIYDDYNKIIYQIHNPSDPIKTIQQLQQEIKKLRTKINIVTSREIQRLKKEWLTKAKKHDRFMLIYEKTNLEPTAMKTIALELRREHRELITVVGRSEKNNVLLCIAVSDDLVEHGVNACKILQKLSPYIKGKGGGKKFFAMAKGNNSTGLNEAIKLVESFIFN</sequence>
<dbReference type="GO" id="GO:0006419">
    <property type="term" value="P:alanyl-tRNA aminoacylation"/>
    <property type="evidence" value="ECO:0007669"/>
    <property type="project" value="UniProtKB-UniRule"/>
</dbReference>
<dbReference type="SUPFAM" id="SSF101353">
    <property type="entry name" value="Putative anticodon-binding domain of alanyl-tRNA synthetase (AlaRS)"/>
    <property type="match status" value="1"/>
</dbReference>
<dbReference type="STRING" id="1415657.FNIIJ_225"/>
<dbReference type="Gene3D" id="3.30.54.20">
    <property type="match status" value="1"/>
</dbReference>
<evidence type="ECO:0000256" key="4">
    <source>
        <dbReference type="ARBA" id="ARBA00022723"/>
    </source>
</evidence>
<dbReference type="Gene3D" id="2.40.30.130">
    <property type="match status" value="1"/>
</dbReference>
<dbReference type="InterPro" id="IPR002318">
    <property type="entry name" value="Ala-tRNA-lgiase_IIc"/>
</dbReference>
<comment type="cofactor">
    <cofactor evidence="11">
        <name>Zn(2+)</name>
        <dbReference type="ChEBI" id="CHEBI:29105"/>
    </cofactor>
    <text evidence="11">Binds 1 zinc ion per subunit.</text>
</comment>
<dbReference type="EMBL" id="CP006873">
    <property type="protein sequence ID" value="AID37490.1"/>
    <property type="molecule type" value="Genomic_DNA"/>
</dbReference>
<dbReference type="Gene3D" id="3.30.930.10">
    <property type="entry name" value="Bira Bifunctional Protein, Domain 2"/>
    <property type="match status" value="1"/>
</dbReference>
<evidence type="ECO:0000256" key="2">
    <source>
        <dbReference type="ARBA" id="ARBA00022555"/>
    </source>
</evidence>
<dbReference type="PRINTS" id="PR00980">
    <property type="entry name" value="TRNASYNTHALA"/>
</dbReference>
<dbReference type="AlphaFoldDB" id="A0A068DP11"/>
<protein>
    <recommendedName>
        <fullName evidence="11">Alanine--tRNA ligase</fullName>
        <ecNumber evidence="11">6.1.1.7</ecNumber>
    </recommendedName>
    <alternativeName>
        <fullName evidence="11">Alanyl-tRNA synthetase</fullName>
        <shortName evidence="11">AlaRS</shortName>
    </alternativeName>
</protein>
<dbReference type="GO" id="GO:0004813">
    <property type="term" value="F:alanine-tRNA ligase activity"/>
    <property type="evidence" value="ECO:0007669"/>
    <property type="project" value="UniProtKB-UniRule"/>
</dbReference>
<keyword evidence="14" id="KW-1185">Reference proteome</keyword>
<dbReference type="HAMAP" id="MF_00036_B">
    <property type="entry name" value="Ala_tRNA_synth_B"/>
    <property type="match status" value="1"/>
</dbReference>
<dbReference type="GO" id="GO:0000049">
    <property type="term" value="F:tRNA binding"/>
    <property type="evidence" value="ECO:0007669"/>
    <property type="project" value="UniProtKB-KW"/>
</dbReference>
<dbReference type="InterPro" id="IPR012947">
    <property type="entry name" value="tRNA_SAD"/>
</dbReference>
<evidence type="ECO:0000256" key="9">
    <source>
        <dbReference type="ARBA" id="ARBA00022917"/>
    </source>
</evidence>
<comment type="subcellular location">
    <subcellularLocation>
        <location evidence="11">Cytoplasm</location>
    </subcellularLocation>
</comment>
<dbReference type="GO" id="GO:0002161">
    <property type="term" value="F:aminoacyl-tRNA deacylase activity"/>
    <property type="evidence" value="ECO:0007669"/>
    <property type="project" value="TreeGrafter"/>
</dbReference>
<dbReference type="PROSITE" id="PS50860">
    <property type="entry name" value="AA_TRNA_LIGASE_II_ALA"/>
    <property type="match status" value="1"/>
</dbReference>
<dbReference type="NCBIfam" id="TIGR00344">
    <property type="entry name" value="alaS"/>
    <property type="match status" value="1"/>
</dbReference>
<dbReference type="GO" id="GO:0008270">
    <property type="term" value="F:zinc ion binding"/>
    <property type="evidence" value="ECO:0007669"/>
    <property type="project" value="UniProtKB-UniRule"/>
</dbReference>
<dbReference type="InterPro" id="IPR023033">
    <property type="entry name" value="Ala_tRNA_ligase_euk/bac"/>
</dbReference>
<dbReference type="InterPro" id="IPR018162">
    <property type="entry name" value="Ala-tRNA-ligase_IIc_anticod-bd"/>
</dbReference>
<evidence type="ECO:0000256" key="6">
    <source>
        <dbReference type="ARBA" id="ARBA00022833"/>
    </source>
</evidence>
<dbReference type="Pfam" id="PF01411">
    <property type="entry name" value="tRNA-synt_2c"/>
    <property type="match status" value="1"/>
</dbReference>
<feature type="domain" description="Alanyl-transfer RNA synthetases family profile" evidence="12">
    <location>
        <begin position="2"/>
        <end position="712"/>
    </location>
</feature>
<dbReference type="Pfam" id="PF02272">
    <property type="entry name" value="DHHA1"/>
    <property type="match status" value="1"/>
</dbReference>
<dbReference type="HOGENOM" id="CLU_004485_1_1_10"/>
<comment type="catalytic activity">
    <reaction evidence="11">
        <text>tRNA(Ala) + L-alanine + ATP = L-alanyl-tRNA(Ala) + AMP + diphosphate</text>
        <dbReference type="Rhea" id="RHEA:12540"/>
        <dbReference type="Rhea" id="RHEA-COMP:9657"/>
        <dbReference type="Rhea" id="RHEA-COMP:9923"/>
        <dbReference type="ChEBI" id="CHEBI:30616"/>
        <dbReference type="ChEBI" id="CHEBI:33019"/>
        <dbReference type="ChEBI" id="CHEBI:57972"/>
        <dbReference type="ChEBI" id="CHEBI:78442"/>
        <dbReference type="ChEBI" id="CHEBI:78497"/>
        <dbReference type="ChEBI" id="CHEBI:456215"/>
        <dbReference type="EC" id="6.1.1.7"/>
    </reaction>
</comment>
<keyword evidence="2 11" id="KW-0820">tRNA-binding</keyword>
<dbReference type="Gene3D" id="3.30.980.10">
    <property type="entry name" value="Threonyl-trna Synthetase, Chain A, domain 2"/>
    <property type="match status" value="1"/>
</dbReference>
<comment type="domain">
    <text evidence="11">Consists of three domains; the N-terminal catalytic domain, the editing domain and the C-terminal C-Ala domain. The editing domain removes incorrectly charged amino acids, while the C-Ala domain, along with tRNA(Ala), serves as a bridge to cooperatively bring together the editing and aminoacylation centers thus stimulating deacylation of misacylated tRNAs.</text>
</comment>
<keyword evidence="8 11" id="KW-0694">RNA-binding</keyword>
<evidence type="ECO:0000256" key="1">
    <source>
        <dbReference type="ARBA" id="ARBA00008226"/>
    </source>
</evidence>
<evidence type="ECO:0000256" key="5">
    <source>
        <dbReference type="ARBA" id="ARBA00022741"/>
    </source>
</evidence>
<dbReference type="SUPFAM" id="SSF50447">
    <property type="entry name" value="Translation proteins"/>
    <property type="match status" value="1"/>
</dbReference>
<dbReference type="GO" id="GO:0005737">
    <property type="term" value="C:cytoplasm"/>
    <property type="evidence" value="ECO:0007669"/>
    <property type="project" value="UniProtKB-SubCell"/>
</dbReference>
<dbReference type="InterPro" id="IPR003156">
    <property type="entry name" value="DHHA1_dom"/>
</dbReference>
<keyword evidence="4 11" id="KW-0479">Metal-binding</keyword>
<dbReference type="InterPro" id="IPR050058">
    <property type="entry name" value="Ala-tRNA_ligase"/>
</dbReference>
<dbReference type="GO" id="GO:0005524">
    <property type="term" value="F:ATP binding"/>
    <property type="evidence" value="ECO:0007669"/>
    <property type="project" value="UniProtKB-UniRule"/>
</dbReference>
<dbReference type="FunFam" id="3.30.930.10:FF:000011">
    <property type="entry name" value="Alanine--tRNA ligase, cytoplasmic"/>
    <property type="match status" value="1"/>
</dbReference>
<dbReference type="PANTHER" id="PTHR11777:SF9">
    <property type="entry name" value="ALANINE--TRNA LIGASE, CYTOPLASMIC"/>
    <property type="match status" value="1"/>
</dbReference>
<evidence type="ECO:0000256" key="10">
    <source>
        <dbReference type="ARBA" id="ARBA00023146"/>
    </source>
</evidence>
<feature type="binding site" evidence="11">
    <location>
        <position position="673"/>
    </location>
    <ligand>
        <name>Zn(2+)</name>
        <dbReference type="ChEBI" id="CHEBI:29105"/>
    </ligand>
</feature>
<evidence type="ECO:0000259" key="12">
    <source>
        <dbReference type="PROSITE" id="PS50860"/>
    </source>
</evidence>
<evidence type="ECO:0000256" key="11">
    <source>
        <dbReference type="HAMAP-Rule" id="MF_00036"/>
    </source>
</evidence>
<dbReference type="Proteomes" id="UP000027148">
    <property type="component" value="Chromosome"/>
</dbReference>
<dbReference type="SUPFAM" id="SSF55681">
    <property type="entry name" value="Class II aaRS and biotin synthetases"/>
    <property type="match status" value="1"/>
</dbReference>
<dbReference type="InterPro" id="IPR018165">
    <property type="entry name" value="Ala-tRNA-synth_IIc_core"/>
</dbReference>
<dbReference type="EC" id="6.1.1.7" evidence="11"/>
<evidence type="ECO:0000256" key="3">
    <source>
        <dbReference type="ARBA" id="ARBA00022598"/>
    </source>
</evidence>